<evidence type="ECO:0000256" key="7">
    <source>
        <dbReference type="ARBA" id="ARBA00022832"/>
    </source>
</evidence>
<evidence type="ECO:0000256" key="4">
    <source>
        <dbReference type="ARBA" id="ARBA00013122"/>
    </source>
</evidence>
<comment type="catalytic activity">
    <reaction evidence="13 14">
        <text>a very-long-chain (3R)-3-hydroxyacyl-CoA = a very-long-chain (2E)-enoyl-CoA + H2O</text>
        <dbReference type="Rhea" id="RHEA:45812"/>
        <dbReference type="ChEBI" id="CHEBI:15377"/>
        <dbReference type="ChEBI" id="CHEBI:83728"/>
        <dbReference type="ChEBI" id="CHEBI:85440"/>
        <dbReference type="EC" id="4.2.1.134"/>
    </reaction>
</comment>
<dbReference type="Pfam" id="PF04387">
    <property type="entry name" value="PTPLA"/>
    <property type="match status" value="1"/>
</dbReference>
<keyword evidence="7 14" id="KW-0276">Fatty acid metabolism</keyword>
<keyword evidence="6 14" id="KW-0812">Transmembrane</keyword>
<evidence type="ECO:0000256" key="12">
    <source>
        <dbReference type="ARBA" id="ARBA00023239"/>
    </source>
</evidence>
<evidence type="ECO:0000256" key="2">
    <source>
        <dbReference type="ARBA" id="ARBA00005194"/>
    </source>
</evidence>
<dbReference type="GO" id="GO:0102158">
    <property type="term" value="F:very-long-chain (3R)-3-hydroxyacyl-CoA dehydratase activity"/>
    <property type="evidence" value="ECO:0007669"/>
    <property type="project" value="UniProtKB-EC"/>
</dbReference>
<comment type="similarity">
    <text evidence="3 14">Belongs to the very long-chain fatty acids dehydratase HACD family.</text>
</comment>
<evidence type="ECO:0000256" key="5">
    <source>
        <dbReference type="ARBA" id="ARBA00022516"/>
    </source>
</evidence>
<feature type="transmembrane region" description="Helical" evidence="14">
    <location>
        <begin position="39"/>
        <end position="62"/>
    </location>
</feature>
<keyword evidence="5 14" id="KW-0444">Lipid biosynthesis</keyword>
<evidence type="ECO:0000256" key="6">
    <source>
        <dbReference type="ARBA" id="ARBA00022692"/>
    </source>
</evidence>
<gene>
    <name evidence="16" type="ORF">Bpfe_024940</name>
</gene>
<feature type="transmembrane region" description="Helical" evidence="14">
    <location>
        <begin position="123"/>
        <end position="147"/>
    </location>
</feature>
<keyword evidence="12 14" id="KW-0456">Lyase</keyword>
<dbReference type="InterPro" id="IPR007482">
    <property type="entry name" value="Tyr_Pase-like_PTPLA"/>
</dbReference>
<dbReference type="GO" id="GO:0030148">
    <property type="term" value="P:sphingolipid biosynthetic process"/>
    <property type="evidence" value="ECO:0007669"/>
    <property type="project" value="TreeGrafter"/>
</dbReference>
<keyword evidence="17" id="KW-1185">Reference proteome</keyword>
<evidence type="ECO:0000256" key="9">
    <source>
        <dbReference type="ARBA" id="ARBA00023098"/>
    </source>
</evidence>
<dbReference type="PANTHER" id="PTHR11035">
    <property type="entry name" value="VERY-LONG-CHAIN (3R)-3-HYDROXYACYL-COA DEHYDRATASE"/>
    <property type="match status" value="1"/>
</dbReference>
<name>A0AAD8B0F8_BIOPF</name>
<sequence length="246" mass="28722">MSEVTDITVHRPAGPKPTKDTRQNGIVTAYLVAYNVSQMLGWTVMMIIMVSHIFKTHSYLLLYEDVERILQICQTAAILEIVHSMTGLVRSNWILTAFQVYSRVFLIWGIIWSVPSTQNGLPVALWLFAWTITEIIRYTFYFFSLLPGPVPSFLVWCRYTFFIILYPIGVTGELMSIFAAIPVVRDSKMYSFELPNKWNFAFNYYYYLCFIVISYVPVFPQLYIHMFNQRNKVLAGAFDRHRQKAE</sequence>
<dbReference type="EC" id="4.2.1.134" evidence="4 14"/>
<evidence type="ECO:0000256" key="15">
    <source>
        <dbReference type="SAM" id="MobiDB-lite"/>
    </source>
</evidence>
<feature type="transmembrane region" description="Helical" evidence="14">
    <location>
        <begin position="159"/>
        <end position="184"/>
    </location>
</feature>
<dbReference type="GO" id="GO:0005789">
    <property type="term" value="C:endoplasmic reticulum membrane"/>
    <property type="evidence" value="ECO:0007669"/>
    <property type="project" value="UniProtKB-SubCell"/>
</dbReference>
<evidence type="ECO:0000256" key="8">
    <source>
        <dbReference type="ARBA" id="ARBA00022989"/>
    </source>
</evidence>
<evidence type="ECO:0000256" key="13">
    <source>
        <dbReference type="ARBA" id="ARBA00036671"/>
    </source>
</evidence>
<dbReference type="EMBL" id="JASAOG010000177">
    <property type="protein sequence ID" value="KAK0045688.1"/>
    <property type="molecule type" value="Genomic_DNA"/>
</dbReference>
<evidence type="ECO:0000256" key="14">
    <source>
        <dbReference type="RuleBase" id="RU363109"/>
    </source>
</evidence>
<feature type="region of interest" description="Disordered" evidence="15">
    <location>
        <begin position="1"/>
        <end position="20"/>
    </location>
</feature>
<evidence type="ECO:0000256" key="10">
    <source>
        <dbReference type="ARBA" id="ARBA00023136"/>
    </source>
</evidence>
<dbReference type="PANTHER" id="PTHR11035:SF3">
    <property type="entry name" value="VERY-LONG-CHAIN (3R)-3-HYDROXYACYL-COA DEHYDRATASE"/>
    <property type="match status" value="1"/>
</dbReference>
<accession>A0AAD8B0F8</accession>
<organism evidence="16 17">
    <name type="scientific">Biomphalaria pfeifferi</name>
    <name type="common">Bloodfluke planorb</name>
    <name type="synonym">Freshwater snail</name>
    <dbReference type="NCBI Taxonomy" id="112525"/>
    <lineage>
        <taxon>Eukaryota</taxon>
        <taxon>Metazoa</taxon>
        <taxon>Spiralia</taxon>
        <taxon>Lophotrochozoa</taxon>
        <taxon>Mollusca</taxon>
        <taxon>Gastropoda</taxon>
        <taxon>Heterobranchia</taxon>
        <taxon>Euthyneura</taxon>
        <taxon>Panpulmonata</taxon>
        <taxon>Hygrophila</taxon>
        <taxon>Lymnaeoidea</taxon>
        <taxon>Planorbidae</taxon>
        <taxon>Biomphalaria</taxon>
    </lineage>
</organism>
<keyword evidence="11 14" id="KW-0275">Fatty acid biosynthesis</keyword>
<reference evidence="16" key="1">
    <citation type="journal article" date="2023" name="PLoS Negl. Trop. Dis.">
        <title>A genome sequence for Biomphalaria pfeifferi, the major vector snail for the human-infecting parasite Schistosoma mansoni.</title>
        <authorList>
            <person name="Bu L."/>
            <person name="Lu L."/>
            <person name="Laidemitt M.R."/>
            <person name="Zhang S.M."/>
            <person name="Mutuku M."/>
            <person name="Mkoji G."/>
            <person name="Steinauer M."/>
            <person name="Loker E.S."/>
        </authorList>
    </citation>
    <scope>NUCLEOTIDE SEQUENCE</scope>
    <source>
        <strain evidence="16">KasaAsao</strain>
    </source>
</reference>
<reference evidence="16" key="2">
    <citation type="submission" date="2023-04" db="EMBL/GenBank/DDBJ databases">
        <authorList>
            <person name="Bu L."/>
            <person name="Lu L."/>
            <person name="Laidemitt M.R."/>
            <person name="Zhang S.M."/>
            <person name="Mutuku M."/>
            <person name="Mkoji G."/>
            <person name="Steinauer M."/>
            <person name="Loker E.S."/>
        </authorList>
    </citation>
    <scope>NUCLEOTIDE SEQUENCE</scope>
    <source>
        <strain evidence="16">KasaAsao</strain>
        <tissue evidence="16">Whole Snail</tissue>
    </source>
</reference>
<evidence type="ECO:0000256" key="1">
    <source>
        <dbReference type="ARBA" id="ARBA00004141"/>
    </source>
</evidence>
<comment type="pathway">
    <text evidence="2 14">Lipid metabolism; fatty acid biosynthesis.</text>
</comment>
<evidence type="ECO:0000256" key="11">
    <source>
        <dbReference type="ARBA" id="ARBA00023160"/>
    </source>
</evidence>
<dbReference type="GO" id="GO:0030497">
    <property type="term" value="P:fatty acid elongation"/>
    <property type="evidence" value="ECO:0007669"/>
    <property type="project" value="TreeGrafter"/>
</dbReference>
<feature type="transmembrane region" description="Helical" evidence="14">
    <location>
        <begin position="93"/>
        <end position="111"/>
    </location>
</feature>
<evidence type="ECO:0000313" key="17">
    <source>
        <dbReference type="Proteomes" id="UP001233172"/>
    </source>
</evidence>
<dbReference type="GO" id="GO:0042761">
    <property type="term" value="P:very long-chain fatty acid biosynthetic process"/>
    <property type="evidence" value="ECO:0007669"/>
    <property type="project" value="TreeGrafter"/>
</dbReference>
<keyword evidence="14" id="KW-0256">Endoplasmic reticulum</keyword>
<dbReference type="AlphaFoldDB" id="A0AAD8B0F8"/>
<keyword evidence="9 14" id="KW-0443">Lipid metabolism</keyword>
<evidence type="ECO:0000313" key="16">
    <source>
        <dbReference type="EMBL" id="KAK0045688.1"/>
    </source>
</evidence>
<keyword evidence="8 14" id="KW-1133">Transmembrane helix</keyword>
<dbReference type="Proteomes" id="UP001233172">
    <property type="component" value="Unassembled WGS sequence"/>
</dbReference>
<feature type="transmembrane region" description="Helical" evidence="14">
    <location>
        <begin position="204"/>
        <end position="224"/>
    </location>
</feature>
<evidence type="ECO:0000256" key="3">
    <source>
        <dbReference type="ARBA" id="ARBA00007811"/>
    </source>
</evidence>
<protein>
    <recommendedName>
        <fullName evidence="4 14">Very-long-chain (3R)-3-hydroxyacyl-CoA dehydratase</fullName>
        <ecNumber evidence="4 14">4.2.1.134</ecNumber>
    </recommendedName>
</protein>
<comment type="subcellular location">
    <subcellularLocation>
        <location evidence="14">Endoplasmic reticulum membrane</location>
        <topology evidence="14">Multi-pass membrane protein</topology>
    </subcellularLocation>
    <subcellularLocation>
        <location evidence="1">Membrane</location>
        <topology evidence="1">Multi-pass membrane protein</topology>
    </subcellularLocation>
</comment>
<keyword evidence="10 14" id="KW-0472">Membrane</keyword>
<proteinExistence type="inferred from homology"/>
<comment type="caution">
    <text evidence="16">The sequence shown here is derived from an EMBL/GenBank/DDBJ whole genome shotgun (WGS) entry which is preliminary data.</text>
</comment>
<comment type="function">
    <text evidence="14">Catalyzes the third of the four reactions of the long-chain fatty acids elongation cycle. This endoplasmic reticulum-bound enzymatic process, allows the addition of two carbons to the chain of long- and very long-chain fatty acids/VLCFAs per cycle. This enzyme catalyzes the dehydration of the 3-hydroxyacyl-CoA intermediate into trans-2,3-enoyl-CoA, within each cycle of fatty acid elongation. Thereby, it participates to the production of VLCFAs of different chain lengths that are involved in multiple biological processes as precursors of membrane lipids and lipid mediators.</text>
</comment>